<dbReference type="InterPro" id="IPR036135">
    <property type="entry name" value="MoeA_linker/N_sf"/>
</dbReference>
<dbReference type="SMART" id="SM00852">
    <property type="entry name" value="MoCF_biosynth"/>
    <property type="match status" value="1"/>
</dbReference>
<dbReference type="InterPro" id="IPR038987">
    <property type="entry name" value="MoeA-like"/>
</dbReference>
<gene>
    <name evidence="6" type="ORF">SAMN02745704_00467</name>
</gene>
<dbReference type="STRING" id="1121449.SAMN02745704_00467"/>
<comment type="catalytic activity">
    <reaction evidence="3">
        <text>adenylyl-molybdopterin + molybdate = Mo-molybdopterin + AMP + H(+)</text>
        <dbReference type="Rhea" id="RHEA:35047"/>
        <dbReference type="ChEBI" id="CHEBI:15378"/>
        <dbReference type="ChEBI" id="CHEBI:36264"/>
        <dbReference type="ChEBI" id="CHEBI:62727"/>
        <dbReference type="ChEBI" id="CHEBI:71302"/>
        <dbReference type="ChEBI" id="CHEBI:456215"/>
        <dbReference type="EC" id="2.10.1.1"/>
    </reaction>
</comment>
<proteinExistence type="inferred from homology"/>
<organism evidence="6 7">
    <name type="scientific">Paucidesulfovibrio gracilis DSM 16080</name>
    <dbReference type="NCBI Taxonomy" id="1121449"/>
    <lineage>
        <taxon>Bacteria</taxon>
        <taxon>Pseudomonadati</taxon>
        <taxon>Thermodesulfobacteriota</taxon>
        <taxon>Desulfovibrionia</taxon>
        <taxon>Desulfovibrionales</taxon>
        <taxon>Desulfovibrionaceae</taxon>
        <taxon>Paucidesulfovibrio</taxon>
    </lineage>
</organism>
<dbReference type="PANTHER" id="PTHR10192">
    <property type="entry name" value="MOLYBDOPTERIN BIOSYNTHESIS PROTEIN"/>
    <property type="match status" value="1"/>
</dbReference>
<dbReference type="Proteomes" id="UP000190027">
    <property type="component" value="Unassembled WGS sequence"/>
</dbReference>
<dbReference type="InterPro" id="IPR036688">
    <property type="entry name" value="MoeA_C_domain_IV_sf"/>
</dbReference>
<evidence type="ECO:0000313" key="7">
    <source>
        <dbReference type="Proteomes" id="UP000190027"/>
    </source>
</evidence>
<dbReference type="GO" id="GO:0006777">
    <property type="term" value="P:Mo-molybdopterin cofactor biosynthetic process"/>
    <property type="evidence" value="ECO:0007669"/>
    <property type="project" value="UniProtKB-UniRule"/>
</dbReference>
<name>A0A1T4W8P1_9BACT</name>
<keyword evidence="7" id="KW-1185">Reference proteome</keyword>
<dbReference type="InterPro" id="IPR005110">
    <property type="entry name" value="MoeA_linker/N"/>
</dbReference>
<evidence type="ECO:0000313" key="6">
    <source>
        <dbReference type="EMBL" id="SKA73408.1"/>
    </source>
</evidence>
<comment type="cofactor">
    <cofactor evidence="4">
        <name>Mg(2+)</name>
        <dbReference type="ChEBI" id="CHEBI:18420"/>
    </cofactor>
</comment>
<dbReference type="UniPathway" id="UPA00344"/>
<dbReference type="Gene3D" id="2.170.190.11">
    <property type="entry name" value="Molybdopterin biosynthesis moea protein, domain 3"/>
    <property type="match status" value="1"/>
</dbReference>
<evidence type="ECO:0000256" key="3">
    <source>
        <dbReference type="ARBA" id="ARBA00047317"/>
    </source>
</evidence>
<accession>A0A1T4W8P1</accession>
<dbReference type="SUPFAM" id="SSF53218">
    <property type="entry name" value="Molybdenum cofactor biosynthesis proteins"/>
    <property type="match status" value="1"/>
</dbReference>
<dbReference type="SUPFAM" id="SSF63882">
    <property type="entry name" value="MoeA N-terminal region -like"/>
    <property type="match status" value="1"/>
</dbReference>
<dbReference type="GO" id="GO:0061599">
    <property type="term" value="F:molybdopterin molybdotransferase activity"/>
    <property type="evidence" value="ECO:0007669"/>
    <property type="project" value="UniProtKB-UniRule"/>
</dbReference>
<keyword evidence="4" id="KW-0500">Molybdenum</keyword>
<feature type="domain" description="MoaB/Mog" evidence="5">
    <location>
        <begin position="199"/>
        <end position="352"/>
    </location>
</feature>
<dbReference type="GO" id="GO:0005829">
    <property type="term" value="C:cytosol"/>
    <property type="evidence" value="ECO:0007669"/>
    <property type="project" value="TreeGrafter"/>
</dbReference>
<dbReference type="PANTHER" id="PTHR10192:SF5">
    <property type="entry name" value="GEPHYRIN"/>
    <property type="match status" value="1"/>
</dbReference>
<dbReference type="Gene3D" id="3.90.105.10">
    <property type="entry name" value="Molybdopterin biosynthesis moea protein, domain 2"/>
    <property type="match status" value="1"/>
</dbReference>
<dbReference type="Pfam" id="PF03453">
    <property type="entry name" value="MoeA_N"/>
    <property type="match status" value="1"/>
</dbReference>
<dbReference type="AlphaFoldDB" id="A0A1T4W8P1"/>
<dbReference type="RefSeq" id="WP_078716060.1">
    <property type="nucleotide sequence ID" value="NZ_FUYC01000002.1"/>
</dbReference>
<dbReference type="OrthoDB" id="9804758at2"/>
<protein>
    <recommendedName>
        <fullName evidence="4">Molybdopterin molybdenumtransferase</fullName>
        <ecNumber evidence="4">2.10.1.1</ecNumber>
    </recommendedName>
</protein>
<sequence length="432" mass="45992">MPHPSSPSQRLSRPDRAEAVRRLLHDLAPARSVDRLPRMAVGGVLAHEVVTRTPLPEHAVSLRDGYAVLARDTQSASADHPVTLPIQGRLTADAQAHAPLGEHRTIRVLTGAPLPPGADAVIPEENVHRVDLPPGNDACKAIHITDPVVPGLHVLPPGADLPVDSRAGRFGETITPACAALLTRAKVPEVSIHDQPLGAMFALGDELQPPERFDGLHSDQPQPDGIPADNTVLVPHLLRSWGMPIESQGIFKDSLPAITKHLAMLAHQNSQLRLVVSTGGTGKSERDHIRQAARDAGFTFLFHGLNARPGKSAFAARLSRQDGHDLTLLGLPGPPPAVFALLHALALPLIHALCGLAPSGRYAALDREITTRPGPEWLVPCTLRHEGAVRVAHPLLGPRMPSYLALARADAVLALPPDAHLPAGTEVEIFQG</sequence>
<dbReference type="EMBL" id="FUYC01000002">
    <property type="protein sequence ID" value="SKA73408.1"/>
    <property type="molecule type" value="Genomic_DNA"/>
</dbReference>
<reference evidence="6 7" key="1">
    <citation type="submission" date="2017-02" db="EMBL/GenBank/DDBJ databases">
        <authorList>
            <person name="Peterson S.W."/>
        </authorList>
    </citation>
    <scope>NUCLEOTIDE SEQUENCE [LARGE SCALE GENOMIC DNA]</scope>
    <source>
        <strain evidence="6 7">DSM 16080</strain>
    </source>
</reference>
<keyword evidence="4" id="KW-0460">Magnesium</keyword>
<dbReference type="Gene3D" id="3.40.980.10">
    <property type="entry name" value="MoaB/Mog-like domain"/>
    <property type="match status" value="1"/>
</dbReference>
<dbReference type="Pfam" id="PF00994">
    <property type="entry name" value="MoCF_biosynth"/>
    <property type="match status" value="1"/>
</dbReference>
<dbReference type="InterPro" id="IPR001453">
    <property type="entry name" value="MoaB/Mog_dom"/>
</dbReference>
<keyword evidence="4" id="KW-0479">Metal-binding</keyword>
<dbReference type="EC" id="2.10.1.1" evidence="4"/>
<dbReference type="InterPro" id="IPR036425">
    <property type="entry name" value="MoaB/Mog-like_dom_sf"/>
</dbReference>
<keyword evidence="4" id="KW-0501">Molybdenum cofactor biosynthesis</keyword>
<evidence type="ECO:0000256" key="4">
    <source>
        <dbReference type="RuleBase" id="RU365090"/>
    </source>
</evidence>
<comment type="pathway">
    <text evidence="4">Cofactor biosynthesis; molybdopterin biosynthesis.</text>
</comment>
<evidence type="ECO:0000259" key="5">
    <source>
        <dbReference type="SMART" id="SM00852"/>
    </source>
</evidence>
<keyword evidence="4 6" id="KW-0808">Transferase</keyword>
<dbReference type="GO" id="GO:0046872">
    <property type="term" value="F:metal ion binding"/>
    <property type="evidence" value="ECO:0007669"/>
    <property type="project" value="UniProtKB-UniRule"/>
</dbReference>
<evidence type="ECO:0000256" key="2">
    <source>
        <dbReference type="ARBA" id="ARBA00010763"/>
    </source>
</evidence>
<comment type="similarity">
    <text evidence="2 4">Belongs to the MoeA family.</text>
</comment>
<dbReference type="Gene3D" id="2.40.340.10">
    <property type="entry name" value="MoeA, C-terminal, domain IV"/>
    <property type="match status" value="1"/>
</dbReference>
<comment type="function">
    <text evidence="1 4">Catalyzes the insertion of molybdate into adenylated molybdopterin with the concomitant release of AMP.</text>
</comment>
<evidence type="ECO:0000256" key="1">
    <source>
        <dbReference type="ARBA" id="ARBA00002901"/>
    </source>
</evidence>